<gene>
    <name evidence="2" type="ORF">B0J13DRAFT_517474</name>
</gene>
<feature type="region of interest" description="Disordered" evidence="1">
    <location>
        <begin position="500"/>
        <end position="553"/>
    </location>
</feature>
<evidence type="ECO:0000313" key="2">
    <source>
        <dbReference type="EMBL" id="KAH7162195.1"/>
    </source>
</evidence>
<reference evidence="2" key="1">
    <citation type="journal article" date="2021" name="Nat. Commun.">
        <title>Genetic determinants of endophytism in the Arabidopsis root mycobiome.</title>
        <authorList>
            <person name="Mesny F."/>
            <person name="Miyauchi S."/>
            <person name="Thiergart T."/>
            <person name="Pickel B."/>
            <person name="Atanasova L."/>
            <person name="Karlsson M."/>
            <person name="Huettel B."/>
            <person name="Barry K.W."/>
            <person name="Haridas S."/>
            <person name="Chen C."/>
            <person name="Bauer D."/>
            <person name="Andreopoulos W."/>
            <person name="Pangilinan J."/>
            <person name="LaButti K."/>
            <person name="Riley R."/>
            <person name="Lipzen A."/>
            <person name="Clum A."/>
            <person name="Drula E."/>
            <person name="Henrissat B."/>
            <person name="Kohler A."/>
            <person name="Grigoriev I.V."/>
            <person name="Martin F.M."/>
            <person name="Hacquard S."/>
        </authorList>
    </citation>
    <scope>NUCLEOTIDE SEQUENCE</scope>
    <source>
        <strain evidence="2">MPI-CAGE-AT-0021</strain>
    </source>
</reference>
<feature type="region of interest" description="Disordered" evidence="1">
    <location>
        <begin position="179"/>
        <end position="209"/>
    </location>
</feature>
<feature type="region of interest" description="Disordered" evidence="1">
    <location>
        <begin position="93"/>
        <end position="122"/>
    </location>
</feature>
<dbReference type="EMBL" id="JAGMUU010000001">
    <property type="protein sequence ID" value="KAH7162195.1"/>
    <property type="molecule type" value="Genomic_DNA"/>
</dbReference>
<keyword evidence="3" id="KW-1185">Reference proteome</keyword>
<evidence type="ECO:0000313" key="3">
    <source>
        <dbReference type="Proteomes" id="UP000717696"/>
    </source>
</evidence>
<feature type="compositionally biased region" description="Polar residues" evidence="1">
    <location>
        <begin position="529"/>
        <end position="540"/>
    </location>
</feature>
<dbReference type="AlphaFoldDB" id="A0A9P9FG78"/>
<feature type="region of interest" description="Disordered" evidence="1">
    <location>
        <begin position="368"/>
        <end position="440"/>
    </location>
</feature>
<protein>
    <submittedName>
        <fullName evidence="2">Uncharacterized protein</fullName>
    </submittedName>
</protein>
<name>A0A9P9FG78_9HYPO</name>
<feature type="compositionally biased region" description="Polar residues" evidence="1">
    <location>
        <begin position="430"/>
        <end position="440"/>
    </location>
</feature>
<sequence>MFCESTAVDRGQADSKSTRFDRARSVLSIMLGMVPATYERTDDDIAPFPVSADKTTRSPNAFSDTEHDWCDSSTTWASFAAVTSAQRIHHHTRPYDCDEGWSNPSNGAQKEPTVSDRIRSQSSDTLKFASIQLMQADRNETSHDTTATPPIETGSDKLFAPSLACCFYNKRTRAMILNRNPNMDPLSYRSEQEQSSEDESQETPTKTTFNTRRDINALAYDGLSDDDDMPDMDDLPEDADILYKKADPIDHDDISTDSERGTTKTSIIDQDTIMLSGPNGPLEYIIPSLGKTRKLDLNRPQNLMACAAQMCGDPPLGGKVCNTCDSTNNHKCPLFIIRHILSRKQEGSCGCCIYNSSAASCTIRIAGAKKPTPRPRNKRQISDASDSPIVDSGAQDSDQSDTQGRQQVKGIGNTPAPTNSERAKHHDTPTIGTGKTPETTLRMNQQLLPAPSDKTPETMPLATKPKEDFTKSQKQRTPASVGKTLHAMPLVINLKEDFIKSQKQRTPDPVGETPQTTPLMSKPKEDLTKSQTTAHVTWQRTPAPVGETPQITL</sequence>
<proteinExistence type="predicted"/>
<feature type="region of interest" description="Disordered" evidence="1">
    <location>
        <begin position="135"/>
        <end position="154"/>
    </location>
</feature>
<comment type="caution">
    <text evidence="2">The sequence shown here is derived from an EMBL/GenBank/DDBJ whole genome shotgun (WGS) entry which is preliminary data.</text>
</comment>
<evidence type="ECO:0000256" key="1">
    <source>
        <dbReference type="SAM" id="MobiDB-lite"/>
    </source>
</evidence>
<dbReference type="Proteomes" id="UP000717696">
    <property type="component" value="Unassembled WGS sequence"/>
</dbReference>
<accession>A0A9P9FG78</accession>
<organism evidence="2 3">
    <name type="scientific">Dactylonectria estremocensis</name>
    <dbReference type="NCBI Taxonomy" id="1079267"/>
    <lineage>
        <taxon>Eukaryota</taxon>
        <taxon>Fungi</taxon>
        <taxon>Dikarya</taxon>
        <taxon>Ascomycota</taxon>
        <taxon>Pezizomycotina</taxon>
        <taxon>Sordariomycetes</taxon>
        <taxon>Hypocreomycetidae</taxon>
        <taxon>Hypocreales</taxon>
        <taxon>Nectriaceae</taxon>
        <taxon>Dactylonectria</taxon>
    </lineage>
</organism>
<feature type="compositionally biased region" description="Polar residues" evidence="1">
    <location>
        <begin position="394"/>
        <end position="406"/>
    </location>
</feature>